<accession>A0AAW2HDI6</accession>
<keyword evidence="1" id="KW-0812">Transmembrane</keyword>
<sequence length="70" mass="7674">MSEYQCESGRRPTHVPHKPVIGVIGASFSVVSIMVANILRLFKVSRSLMRCPVAGETSRREKGKKSCGRG</sequence>
<organism evidence="2">
    <name type="scientific">Menopon gallinae</name>
    <name type="common">poultry shaft louse</name>
    <dbReference type="NCBI Taxonomy" id="328185"/>
    <lineage>
        <taxon>Eukaryota</taxon>
        <taxon>Metazoa</taxon>
        <taxon>Ecdysozoa</taxon>
        <taxon>Arthropoda</taxon>
        <taxon>Hexapoda</taxon>
        <taxon>Insecta</taxon>
        <taxon>Pterygota</taxon>
        <taxon>Neoptera</taxon>
        <taxon>Paraneoptera</taxon>
        <taxon>Psocodea</taxon>
        <taxon>Troctomorpha</taxon>
        <taxon>Phthiraptera</taxon>
        <taxon>Amblycera</taxon>
        <taxon>Menoponidae</taxon>
        <taxon>Menopon</taxon>
    </lineage>
</organism>
<evidence type="ECO:0000313" key="2">
    <source>
        <dbReference type="EMBL" id="KAL0267829.1"/>
    </source>
</evidence>
<gene>
    <name evidence="2" type="ORF">PYX00_009982</name>
</gene>
<evidence type="ECO:0000256" key="1">
    <source>
        <dbReference type="SAM" id="Phobius"/>
    </source>
</evidence>
<dbReference type="Gene3D" id="3.40.50.2300">
    <property type="match status" value="1"/>
</dbReference>
<dbReference type="EMBL" id="JARGDH010000005">
    <property type="protein sequence ID" value="KAL0267829.1"/>
    <property type="molecule type" value="Genomic_DNA"/>
</dbReference>
<feature type="transmembrane region" description="Helical" evidence="1">
    <location>
        <begin position="20"/>
        <end position="42"/>
    </location>
</feature>
<keyword evidence="1" id="KW-1133">Transmembrane helix</keyword>
<comment type="caution">
    <text evidence="2">The sequence shown here is derived from an EMBL/GenBank/DDBJ whole genome shotgun (WGS) entry which is preliminary data.</text>
</comment>
<reference evidence="2" key="1">
    <citation type="journal article" date="2024" name="Gigascience">
        <title>Chromosome-level genome of the poultry shaft louse Menopon gallinae provides insight into the host-switching and adaptive evolution of parasitic lice.</title>
        <authorList>
            <person name="Xu Y."/>
            <person name="Ma L."/>
            <person name="Liu S."/>
            <person name="Liang Y."/>
            <person name="Liu Q."/>
            <person name="He Z."/>
            <person name="Tian L."/>
            <person name="Duan Y."/>
            <person name="Cai W."/>
            <person name="Li H."/>
            <person name="Song F."/>
        </authorList>
    </citation>
    <scope>NUCLEOTIDE SEQUENCE</scope>
    <source>
        <strain evidence="2">Cailab_2023a</strain>
    </source>
</reference>
<dbReference type="AlphaFoldDB" id="A0AAW2HDI6"/>
<protein>
    <submittedName>
        <fullName evidence="2">Uncharacterized protein</fullName>
    </submittedName>
</protein>
<keyword evidence="1" id="KW-0472">Membrane</keyword>
<proteinExistence type="predicted"/>
<name>A0AAW2HDI6_9NEOP</name>